<dbReference type="Pfam" id="PF13280">
    <property type="entry name" value="WYL"/>
    <property type="match status" value="1"/>
</dbReference>
<evidence type="ECO:0000313" key="3">
    <source>
        <dbReference type="Proteomes" id="UP000198384"/>
    </source>
</evidence>
<sequence>MTAEFFRRYYILKIVSNPKYFGIDTDAYVSKIDLQNMLSKKYGEFNESSFLNKLKHTSEKTIKRDLDYIKVNFGVEIQLKRNYGYYIKEGKLFQEMENVFYRVEHLLITRKAAESNSYITPEKSTLNTTIDLLSLINAIEHQMLIYISYKGWFEDNKFEEIEKKRYQPLHIKEKNKAWYLIAYAIEEKEIQTFCLDERLAELQIFNKKVAHPIKFNEEDYFKNSIGILNEGLKAEKIKIKVANHHLKYLLVRPIHKSQKLIAEAKEMKSTKLNYENPDMWGQIEVTLEPNYEFVMEMLKYNQWVKIVSPKSVVDYFKEHLHSMVKYYQ</sequence>
<reference evidence="2 3" key="1">
    <citation type="submission" date="2017-06" db="EMBL/GenBank/DDBJ databases">
        <authorList>
            <person name="Kim H.J."/>
            <person name="Triplett B.A."/>
        </authorList>
    </citation>
    <scope>NUCLEOTIDE SEQUENCE [LARGE SCALE GENOMIC DNA]</scope>
    <source>
        <strain evidence="2 3">DSM 29150</strain>
    </source>
</reference>
<accession>A0A238Z2U4</accession>
<dbReference type="InterPro" id="IPR026881">
    <property type="entry name" value="WYL_dom"/>
</dbReference>
<organism evidence="2 3">
    <name type="scientific">Lutibacter agarilyticus</name>
    <dbReference type="NCBI Taxonomy" id="1109740"/>
    <lineage>
        <taxon>Bacteria</taxon>
        <taxon>Pseudomonadati</taxon>
        <taxon>Bacteroidota</taxon>
        <taxon>Flavobacteriia</taxon>
        <taxon>Flavobacteriales</taxon>
        <taxon>Flavobacteriaceae</taxon>
        <taxon>Lutibacter</taxon>
    </lineage>
</organism>
<proteinExistence type="predicted"/>
<gene>
    <name evidence="2" type="ORF">SAMN06265371_11252</name>
</gene>
<evidence type="ECO:0000313" key="2">
    <source>
        <dbReference type="EMBL" id="SNR77592.1"/>
    </source>
</evidence>
<dbReference type="InterPro" id="IPR051534">
    <property type="entry name" value="CBASS_pafABC_assoc_protein"/>
</dbReference>
<dbReference type="RefSeq" id="WP_089382895.1">
    <property type="nucleotide sequence ID" value="NZ_FZNT01000012.1"/>
</dbReference>
<feature type="domain" description="WYL" evidence="1">
    <location>
        <begin position="134"/>
        <end position="196"/>
    </location>
</feature>
<protein>
    <submittedName>
        <fullName evidence="2">WYL domain-containing protein</fullName>
    </submittedName>
</protein>
<evidence type="ECO:0000259" key="1">
    <source>
        <dbReference type="Pfam" id="PF13280"/>
    </source>
</evidence>
<dbReference type="EMBL" id="FZNT01000012">
    <property type="protein sequence ID" value="SNR77592.1"/>
    <property type="molecule type" value="Genomic_DNA"/>
</dbReference>
<dbReference type="PANTHER" id="PTHR34580:SF9">
    <property type="entry name" value="SLL5097 PROTEIN"/>
    <property type="match status" value="1"/>
</dbReference>
<dbReference type="PANTHER" id="PTHR34580">
    <property type="match status" value="1"/>
</dbReference>
<dbReference type="Proteomes" id="UP000198384">
    <property type="component" value="Unassembled WGS sequence"/>
</dbReference>
<dbReference type="OrthoDB" id="43316at2"/>
<keyword evidence="3" id="KW-1185">Reference proteome</keyword>
<name>A0A238Z2U4_9FLAO</name>
<dbReference type="AlphaFoldDB" id="A0A238Z2U4"/>